<organism evidence="2 3">
    <name type="scientific">Ceratocystis pirilliformis</name>
    <dbReference type="NCBI Taxonomy" id="259994"/>
    <lineage>
        <taxon>Eukaryota</taxon>
        <taxon>Fungi</taxon>
        <taxon>Dikarya</taxon>
        <taxon>Ascomycota</taxon>
        <taxon>Pezizomycotina</taxon>
        <taxon>Sordariomycetes</taxon>
        <taxon>Hypocreomycetidae</taxon>
        <taxon>Microascales</taxon>
        <taxon>Ceratocystidaceae</taxon>
        <taxon>Ceratocystis</taxon>
    </lineage>
</organism>
<reference evidence="2 3" key="1">
    <citation type="journal article" date="2024" name="IMA Fungus">
        <title>IMA Genome - F19 : A genome assembly and annotation guide to empower mycologists, including annotated draft genome sequences of Ceratocystis pirilliformis, Diaporthe australafricana, Fusarium ophioides, Paecilomyces lecythidis, and Sporothrix stenoceras.</title>
        <authorList>
            <person name="Aylward J."/>
            <person name="Wilson A.M."/>
            <person name="Visagie C.M."/>
            <person name="Spraker J."/>
            <person name="Barnes I."/>
            <person name="Buitendag C."/>
            <person name="Ceriani C."/>
            <person name="Del Mar Angel L."/>
            <person name="du Plessis D."/>
            <person name="Fuchs T."/>
            <person name="Gasser K."/>
            <person name="Kramer D."/>
            <person name="Li W."/>
            <person name="Munsamy K."/>
            <person name="Piso A."/>
            <person name="Price J.L."/>
            <person name="Sonnekus B."/>
            <person name="Thomas C."/>
            <person name="van der Nest A."/>
            <person name="van Dijk A."/>
            <person name="van Heerden A."/>
            <person name="van Vuuren N."/>
            <person name="Yilmaz N."/>
            <person name="Duong T.A."/>
            <person name="van der Merwe N.A."/>
            <person name="Wingfield M.J."/>
            <person name="Wingfield B.D."/>
        </authorList>
    </citation>
    <scope>NUCLEOTIDE SEQUENCE [LARGE SCALE GENOMIC DNA]</scope>
    <source>
        <strain evidence="2 3">CMW 12675</strain>
    </source>
</reference>
<keyword evidence="3" id="KW-1185">Reference proteome</keyword>
<protein>
    <recommendedName>
        <fullName evidence="1">DUF3638 domain-containing protein</fullName>
    </recommendedName>
</protein>
<name>A0ABR3Z6I7_9PEZI</name>
<evidence type="ECO:0000313" key="2">
    <source>
        <dbReference type="EMBL" id="KAL1895129.1"/>
    </source>
</evidence>
<dbReference type="InterPro" id="IPR022099">
    <property type="entry name" value="DUF3638"/>
</dbReference>
<accession>A0ABR3Z6I7</accession>
<dbReference type="Proteomes" id="UP001583280">
    <property type="component" value="Unassembled WGS sequence"/>
</dbReference>
<proteinExistence type="predicted"/>
<sequence>MILQCIHQMGPKDEFGNKRVSVIIVDDDLASKIVTSLEIALCRFEENWDSSVELMTLKFIATQDWVALESELGNIGHLNLSLEEYLSSLLLEIDLGLKIREVQQNNASLMIKPPSDQYSVTQLNMRECKSSVIVTIVSAALENKQRLICVVVAKPQSKQMPETLLIKLGGLVNHRAFQMPYSRGLITTEAQAQLLLRLLQDCQILGDEVLSLVTANIGTVQEKFPQSVEISQHRAGCFPRIRILKVNAIQFLAKKVAKTIYNNGITSFSIIITQPASRRRLAETYLLNIDISASDGVKVEKAFINGKDTGEPFSGLLLLRGLFSMGVLAFGLMKKPWRVDYGLDASRTPKNMFCYTLPCKGHSLSKSRVQSSQCQDGFNLSELLPCRPKRLRAIPVLRRAEAGQRAKDRLCTLD</sequence>
<dbReference type="EMBL" id="JAWDJO010000079">
    <property type="protein sequence ID" value="KAL1895129.1"/>
    <property type="molecule type" value="Genomic_DNA"/>
</dbReference>
<gene>
    <name evidence="2" type="ORF">Cpir12675_003401</name>
</gene>
<dbReference type="Pfam" id="PF12340">
    <property type="entry name" value="DUF3638"/>
    <property type="match status" value="1"/>
</dbReference>
<evidence type="ECO:0000313" key="3">
    <source>
        <dbReference type="Proteomes" id="UP001583280"/>
    </source>
</evidence>
<comment type="caution">
    <text evidence="2">The sequence shown here is derived from an EMBL/GenBank/DDBJ whole genome shotgun (WGS) entry which is preliminary data.</text>
</comment>
<feature type="domain" description="DUF3638" evidence="1">
    <location>
        <begin position="79"/>
        <end position="204"/>
    </location>
</feature>
<evidence type="ECO:0000259" key="1">
    <source>
        <dbReference type="Pfam" id="PF12340"/>
    </source>
</evidence>